<name>A0A3R7QLB0_PENVA</name>
<accession>A0A3R7QLB0</accession>
<keyword evidence="1 3" id="KW-1015">Disulfide bond</keyword>
<evidence type="ECO:0000259" key="5">
    <source>
        <dbReference type="PROSITE" id="PS01180"/>
    </source>
</evidence>
<evidence type="ECO:0000256" key="3">
    <source>
        <dbReference type="PROSITE-ProRule" id="PRU00059"/>
    </source>
</evidence>
<feature type="region of interest" description="Disordered" evidence="4">
    <location>
        <begin position="314"/>
        <end position="338"/>
    </location>
</feature>
<dbReference type="GO" id="GO:0006508">
    <property type="term" value="P:proteolysis"/>
    <property type="evidence" value="ECO:0007669"/>
    <property type="project" value="InterPro"/>
</dbReference>
<dbReference type="PANTHER" id="PTHR24256">
    <property type="entry name" value="TRYPTASE-RELATED"/>
    <property type="match status" value="1"/>
</dbReference>
<dbReference type="SMART" id="SM00020">
    <property type="entry name" value="Tryp_SPc"/>
    <property type="match status" value="1"/>
</dbReference>
<feature type="region of interest" description="Disordered" evidence="4">
    <location>
        <begin position="418"/>
        <end position="437"/>
    </location>
</feature>
<comment type="similarity">
    <text evidence="2">Belongs to the peptidase S1 family. CLIP subfamily.</text>
</comment>
<dbReference type="PROSITE" id="PS01180">
    <property type="entry name" value="CUB"/>
    <property type="match status" value="1"/>
</dbReference>
<dbReference type="InterPro" id="IPR051487">
    <property type="entry name" value="Ser/Thr_Proteases_Immune/Dev"/>
</dbReference>
<dbReference type="InterPro" id="IPR001254">
    <property type="entry name" value="Trypsin_dom"/>
</dbReference>
<feature type="disulfide bond" evidence="3">
    <location>
        <begin position="161"/>
        <end position="188"/>
    </location>
</feature>
<dbReference type="SUPFAM" id="SSF50494">
    <property type="entry name" value="Trypsin-like serine proteases"/>
    <property type="match status" value="1"/>
</dbReference>
<feature type="compositionally biased region" description="Basic and acidic residues" evidence="4">
    <location>
        <begin position="317"/>
        <end position="331"/>
    </location>
</feature>
<evidence type="ECO:0000313" key="7">
    <source>
        <dbReference type="EMBL" id="ROT71077.1"/>
    </source>
</evidence>
<dbReference type="EMBL" id="QCYY01002346">
    <property type="protein sequence ID" value="ROT71077.1"/>
    <property type="molecule type" value="Genomic_DNA"/>
</dbReference>
<proteinExistence type="inferred from homology"/>
<dbReference type="GO" id="GO:0004252">
    <property type="term" value="F:serine-type endopeptidase activity"/>
    <property type="evidence" value="ECO:0007669"/>
    <property type="project" value="InterPro"/>
</dbReference>
<dbReference type="Gene3D" id="2.40.10.10">
    <property type="entry name" value="Trypsin-like serine proteases"/>
    <property type="match status" value="1"/>
</dbReference>
<organism evidence="7 8">
    <name type="scientific">Penaeus vannamei</name>
    <name type="common">Whiteleg shrimp</name>
    <name type="synonym">Litopenaeus vannamei</name>
    <dbReference type="NCBI Taxonomy" id="6689"/>
    <lineage>
        <taxon>Eukaryota</taxon>
        <taxon>Metazoa</taxon>
        <taxon>Ecdysozoa</taxon>
        <taxon>Arthropoda</taxon>
        <taxon>Crustacea</taxon>
        <taxon>Multicrustacea</taxon>
        <taxon>Malacostraca</taxon>
        <taxon>Eumalacostraca</taxon>
        <taxon>Eucarida</taxon>
        <taxon>Decapoda</taxon>
        <taxon>Dendrobranchiata</taxon>
        <taxon>Penaeoidea</taxon>
        <taxon>Penaeidae</taxon>
        <taxon>Penaeus</taxon>
    </lineage>
</organism>
<keyword evidence="8" id="KW-1185">Reference proteome</keyword>
<dbReference type="Pfam" id="PF00089">
    <property type="entry name" value="Trypsin"/>
    <property type="match status" value="1"/>
</dbReference>
<dbReference type="Proteomes" id="UP000283509">
    <property type="component" value="Unassembled WGS sequence"/>
</dbReference>
<evidence type="ECO:0000256" key="2">
    <source>
        <dbReference type="ARBA" id="ARBA00024195"/>
    </source>
</evidence>
<dbReference type="OrthoDB" id="7726766at2759"/>
<reference evidence="7 8" key="1">
    <citation type="submission" date="2018-04" db="EMBL/GenBank/DDBJ databases">
        <authorList>
            <person name="Zhang X."/>
            <person name="Yuan J."/>
            <person name="Li F."/>
            <person name="Xiang J."/>
        </authorList>
    </citation>
    <scope>NUCLEOTIDE SEQUENCE [LARGE SCALE GENOMIC DNA]</scope>
    <source>
        <tissue evidence="7">Muscle</tissue>
    </source>
</reference>
<comment type="caution">
    <text evidence="3">Lacks conserved residue(s) required for the propagation of feature annotation.</text>
</comment>
<reference evidence="7 8" key="2">
    <citation type="submission" date="2019-01" db="EMBL/GenBank/DDBJ databases">
        <title>The decoding of complex shrimp genome reveals the adaptation for benthos swimmer, frequently molting mechanism and breeding impact on genome.</title>
        <authorList>
            <person name="Sun Y."/>
            <person name="Gao Y."/>
            <person name="Yu Y."/>
        </authorList>
    </citation>
    <scope>NUCLEOTIDE SEQUENCE [LARGE SCALE GENOMIC DNA]</scope>
    <source>
        <tissue evidence="7">Muscle</tissue>
    </source>
</reference>
<evidence type="ECO:0000256" key="4">
    <source>
        <dbReference type="SAM" id="MobiDB-lite"/>
    </source>
</evidence>
<evidence type="ECO:0000313" key="8">
    <source>
        <dbReference type="Proteomes" id="UP000283509"/>
    </source>
</evidence>
<evidence type="ECO:0000256" key="1">
    <source>
        <dbReference type="ARBA" id="ARBA00023157"/>
    </source>
</evidence>
<dbReference type="InterPro" id="IPR000859">
    <property type="entry name" value="CUB_dom"/>
</dbReference>
<sequence length="638" mass="69551">MDARSSLAVCLEPQSLSPSLYPLHTQPEIPLRTVPTSFITLSILPGSSPIQTSPFIRPKDVTSCRRDLGKVSFFPVVKKTGSKELFFRPETSLLPLGACRMWKSGWLLLVVLDIVFGQGKTVPASILPNITNLQQQNEDFINRFINKFNFVLPETVTEATCGGTTNTHKTVWQNPMYPSIEGGLPSLCPLTVNVPPNTCALKVHFIDLDFAPRFFSYLTGFCAHDSPSFKASYKNGITRPLCSDHSGSEGILTVNPDDAEPILLLLQLDPSITFKFQINNEVPPLRRSGLADDPEVKVDVEAEYDADLELEEEEEAAAAREGRARKNKPDRGGNAGRKKAIVKRLKEDMNIFSQAFASAIERGRLGTRSEKGRILGSPARVAEWPWMVAIQLNAEVTLPLFGGPFPFPQPLCSGVLLDDTASSPPPPASSASSRDYVDQRSANLRALVGEYDVSTNDDTTSFNVSVSKVTFPLTYDPIYLKDDFAVIELATPVPFTPTIRPICLPVDYNLFPSSEGTVTGWGEDGVGGTVTVLQEAIVEILNDTTCESVIESLFQLFTIIPGFDPSIVDSSAYTCVVGTNFGSPVCSDDKGTPLVRKDRTGAYFLTGVQTNANSCGVNFPNTFTRVDPNSVFMNVALA</sequence>
<evidence type="ECO:0000259" key="6">
    <source>
        <dbReference type="PROSITE" id="PS50240"/>
    </source>
</evidence>
<feature type="domain" description="CUB" evidence="5">
    <location>
        <begin position="161"/>
        <end position="244"/>
    </location>
</feature>
<dbReference type="InterPro" id="IPR009003">
    <property type="entry name" value="Peptidase_S1_PA"/>
</dbReference>
<comment type="caution">
    <text evidence="7">The sequence shown here is derived from an EMBL/GenBank/DDBJ whole genome shotgun (WGS) entry which is preliminary data.</text>
</comment>
<dbReference type="AlphaFoldDB" id="A0A3R7QLB0"/>
<gene>
    <name evidence="7" type="ORF">C7M84_010626</name>
</gene>
<protein>
    <submittedName>
        <fullName evidence="7">Serine proteinase</fullName>
    </submittedName>
</protein>
<dbReference type="PROSITE" id="PS50240">
    <property type="entry name" value="TRYPSIN_DOM"/>
    <property type="match status" value="1"/>
</dbReference>
<dbReference type="InterPro" id="IPR043504">
    <property type="entry name" value="Peptidase_S1_PA_chymotrypsin"/>
</dbReference>
<feature type="domain" description="Peptidase S1" evidence="6">
    <location>
        <begin position="374"/>
        <end position="638"/>
    </location>
</feature>